<proteinExistence type="predicted"/>
<dbReference type="EMBL" id="BAABCM010000021">
    <property type="protein sequence ID" value="GAA3853145.1"/>
    <property type="molecule type" value="Genomic_DNA"/>
</dbReference>
<accession>A0ABP7JTG7</accession>
<keyword evidence="9" id="KW-1185">Reference proteome</keyword>
<feature type="transmembrane region" description="Helical" evidence="6">
    <location>
        <begin position="231"/>
        <end position="254"/>
    </location>
</feature>
<comment type="caution">
    <text evidence="8">The sequence shown here is derived from an EMBL/GenBank/DDBJ whole genome shotgun (WGS) entry which is preliminary data.</text>
</comment>
<dbReference type="PANTHER" id="PTHR42718:SF42">
    <property type="entry name" value="EXPORT PROTEIN"/>
    <property type="match status" value="1"/>
</dbReference>
<sequence>MRVMRVAESAGEAGGARRGWTLAVSCLAVALVMAGVASLTTALPELAADIGASQTQATWIVDAYTLVLAGVLLPAGAVGDRLGRRGVLLAGLVVFAVGSALPLVMDTPTGVIVCRAVAGLGAALVMPATLSLLTAEFPARQAARAVGVWAGFAGAGAVLGILGAGALLAVWSWQAVFVATAVLALLLVVGGWFVPSSREPAAPGLDVPGAVLSAAAVGLVVFGVIEAPDHGWDSALVVASLGGGVLAGAGFVLVERRRAAPLLQVGLFGDRGFGAGAVSLVVQFLAAFGVFFLLMQHLQLVWGYSPLRAGLALAPVAVPLVVAAVLAPWVSERVGLRVMTGAGLALVAGALVGIGGLGVDEDYPRLVVFLGVFGLGLGICATPATAAIVRGVPRAKQGVASAVNDVTRELGAAVGIALAGSLLASSYRTHLAPQITHLPAATRAQASDSLAAALRLAGDTPAGPDLAAAARRAFVDGFHDTLSALAVLTAVTAVALTAWAPGRHRVDGPSQPAETCGSDATDSAFVAEQDRSTS</sequence>
<feature type="domain" description="Major facilitator superfamily (MFS) profile" evidence="7">
    <location>
        <begin position="21"/>
        <end position="504"/>
    </location>
</feature>
<feature type="transmembrane region" description="Helical" evidence="6">
    <location>
        <begin position="207"/>
        <end position="225"/>
    </location>
</feature>
<dbReference type="PANTHER" id="PTHR42718">
    <property type="entry name" value="MAJOR FACILITATOR SUPERFAMILY MULTIDRUG TRANSPORTER MFSC"/>
    <property type="match status" value="1"/>
</dbReference>
<feature type="transmembrane region" description="Helical" evidence="6">
    <location>
        <begin position="20"/>
        <end position="39"/>
    </location>
</feature>
<dbReference type="InterPro" id="IPR036259">
    <property type="entry name" value="MFS_trans_sf"/>
</dbReference>
<feature type="transmembrane region" description="Helical" evidence="6">
    <location>
        <begin position="366"/>
        <end position="389"/>
    </location>
</feature>
<protein>
    <submittedName>
        <fullName evidence="8">MFS transporter</fullName>
    </submittedName>
</protein>
<evidence type="ECO:0000256" key="3">
    <source>
        <dbReference type="ARBA" id="ARBA00022989"/>
    </source>
</evidence>
<comment type="subcellular location">
    <subcellularLocation>
        <location evidence="1">Cell membrane</location>
        <topology evidence="1">Multi-pass membrane protein</topology>
    </subcellularLocation>
</comment>
<feature type="transmembrane region" description="Helical" evidence="6">
    <location>
        <begin position="334"/>
        <end position="354"/>
    </location>
</feature>
<dbReference type="InterPro" id="IPR011701">
    <property type="entry name" value="MFS"/>
</dbReference>
<evidence type="ECO:0000313" key="9">
    <source>
        <dbReference type="Proteomes" id="UP001501624"/>
    </source>
</evidence>
<feature type="transmembrane region" description="Helical" evidence="6">
    <location>
        <begin position="175"/>
        <end position="195"/>
    </location>
</feature>
<keyword evidence="4 6" id="KW-0472">Membrane</keyword>
<dbReference type="Gene3D" id="1.20.1720.10">
    <property type="entry name" value="Multidrug resistance protein D"/>
    <property type="match status" value="1"/>
</dbReference>
<feature type="transmembrane region" description="Helical" evidence="6">
    <location>
        <begin position="481"/>
        <end position="500"/>
    </location>
</feature>
<keyword evidence="2 6" id="KW-0812">Transmembrane</keyword>
<feature type="transmembrane region" description="Helical" evidence="6">
    <location>
        <begin position="145"/>
        <end position="169"/>
    </location>
</feature>
<evidence type="ECO:0000256" key="2">
    <source>
        <dbReference type="ARBA" id="ARBA00022692"/>
    </source>
</evidence>
<evidence type="ECO:0000256" key="6">
    <source>
        <dbReference type="SAM" id="Phobius"/>
    </source>
</evidence>
<reference evidence="9" key="1">
    <citation type="journal article" date="2019" name="Int. J. Syst. Evol. Microbiol.">
        <title>The Global Catalogue of Microorganisms (GCM) 10K type strain sequencing project: providing services to taxonomists for standard genome sequencing and annotation.</title>
        <authorList>
            <consortium name="The Broad Institute Genomics Platform"/>
            <consortium name="The Broad Institute Genome Sequencing Center for Infectious Disease"/>
            <person name="Wu L."/>
            <person name="Ma J."/>
        </authorList>
    </citation>
    <scope>NUCLEOTIDE SEQUENCE [LARGE SCALE GENOMIC DNA]</scope>
    <source>
        <strain evidence="9">JCM 17017</strain>
    </source>
</reference>
<dbReference type="Pfam" id="PF07690">
    <property type="entry name" value="MFS_1"/>
    <property type="match status" value="1"/>
</dbReference>
<feature type="region of interest" description="Disordered" evidence="5">
    <location>
        <begin position="502"/>
        <end position="534"/>
    </location>
</feature>
<dbReference type="InterPro" id="IPR020846">
    <property type="entry name" value="MFS_dom"/>
</dbReference>
<dbReference type="PROSITE" id="PS50850">
    <property type="entry name" value="MFS"/>
    <property type="match status" value="1"/>
</dbReference>
<dbReference type="Proteomes" id="UP001501624">
    <property type="component" value="Unassembled WGS sequence"/>
</dbReference>
<dbReference type="SUPFAM" id="SSF103473">
    <property type="entry name" value="MFS general substrate transporter"/>
    <property type="match status" value="1"/>
</dbReference>
<feature type="transmembrane region" description="Helical" evidence="6">
    <location>
        <begin position="59"/>
        <end position="79"/>
    </location>
</feature>
<evidence type="ECO:0000313" key="8">
    <source>
        <dbReference type="EMBL" id="GAA3853145.1"/>
    </source>
</evidence>
<dbReference type="Gene3D" id="1.20.1250.20">
    <property type="entry name" value="MFS general substrate transporter like domains"/>
    <property type="match status" value="1"/>
</dbReference>
<name>A0ABP7JTG7_9PSEU</name>
<evidence type="ECO:0000256" key="5">
    <source>
        <dbReference type="SAM" id="MobiDB-lite"/>
    </source>
</evidence>
<gene>
    <name evidence="8" type="ORF">GCM10022380_83800</name>
</gene>
<organism evidence="8 9">
    <name type="scientific">Amycolatopsis tucumanensis</name>
    <dbReference type="NCBI Taxonomy" id="401106"/>
    <lineage>
        <taxon>Bacteria</taxon>
        <taxon>Bacillati</taxon>
        <taxon>Actinomycetota</taxon>
        <taxon>Actinomycetes</taxon>
        <taxon>Pseudonocardiales</taxon>
        <taxon>Pseudonocardiaceae</taxon>
        <taxon>Amycolatopsis</taxon>
    </lineage>
</organism>
<feature type="transmembrane region" description="Helical" evidence="6">
    <location>
        <begin position="86"/>
        <end position="104"/>
    </location>
</feature>
<evidence type="ECO:0000256" key="4">
    <source>
        <dbReference type="ARBA" id="ARBA00023136"/>
    </source>
</evidence>
<keyword evidence="3 6" id="KW-1133">Transmembrane helix</keyword>
<evidence type="ECO:0000256" key="1">
    <source>
        <dbReference type="ARBA" id="ARBA00004651"/>
    </source>
</evidence>
<feature type="transmembrane region" description="Helical" evidence="6">
    <location>
        <begin position="110"/>
        <end position="133"/>
    </location>
</feature>
<feature type="transmembrane region" description="Helical" evidence="6">
    <location>
        <begin position="307"/>
        <end position="327"/>
    </location>
</feature>
<dbReference type="CDD" id="cd17321">
    <property type="entry name" value="MFS_MMR_MDR_like"/>
    <property type="match status" value="1"/>
</dbReference>
<evidence type="ECO:0000259" key="7">
    <source>
        <dbReference type="PROSITE" id="PS50850"/>
    </source>
</evidence>
<feature type="transmembrane region" description="Helical" evidence="6">
    <location>
        <begin position="275"/>
        <end position="295"/>
    </location>
</feature>